<dbReference type="AlphaFoldDB" id="A0AAP7ZQF0"/>
<name>A0AAP7ZQF0_RALSL</name>
<comment type="caution">
    <text evidence="2">The sequence shown here is derived from an EMBL/GenBank/DDBJ whole genome shotgun (WGS) entry which is preliminary data.</text>
</comment>
<protein>
    <recommendedName>
        <fullName evidence="4">Lipoprotein</fullName>
    </recommendedName>
</protein>
<feature type="chain" id="PRO_5042850540" description="Lipoprotein" evidence="1">
    <location>
        <begin position="26"/>
        <end position="108"/>
    </location>
</feature>
<evidence type="ECO:0000313" key="3">
    <source>
        <dbReference type="Proteomes" id="UP000216164"/>
    </source>
</evidence>
<sequence length="108" mass="11475">MEMHNTKRMRISLVMLTTTALLGCATTGTDGVVPIGPDMYMIGGLGNFTDFSSSAVKARMFQQAAKYCESQGRVMSPLGSTGKDSDFGTYASAEVQFRCMASAASPAR</sequence>
<dbReference type="EMBL" id="NCTK01000001">
    <property type="protein sequence ID" value="OYQ14679.1"/>
    <property type="molecule type" value="Genomic_DNA"/>
</dbReference>
<gene>
    <name evidence="2" type="ORF">B7R77_16405</name>
</gene>
<proteinExistence type="predicted"/>
<evidence type="ECO:0000256" key="1">
    <source>
        <dbReference type="SAM" id="SignalP"/>
    </source>
</evidence>
<dbReference type="Proteomes" id="UP000216164">
    <property type="component" value="Unassembled WGS sequence"/>
</dbReference>
<dbReference type="PROSITE" id="PS51257">
    <property type="entry name" value="PROKAR_LIPOPROTEIN"/>
    <property type="match status" value="1"/>
</dbReference>
<organism evidence="2 3">
    <name type="scientific">Ralstonia solanacearum K60</name>
    <dbReference type="NCBI Taxonomy" id="1091042"/>
    <lineage>
        <taxon>Bacteria</taxon>
        <taxon>Pseudomonadati</taxon>
        <taxon>Pseudomonadota</taxon>
        <taxon>Betaproteobacteria</taxon>
        <taxon>Burkholderiales</taxon>
        <taxon>Burkholderiaceae</taxon>
        <taxon>Ralstonia</taxon>
        <taxon>Ralstonia solanacearum species complex</taxon>
    </lineage>
</organism>
<keyword evidence="1" id="KW-0732">Signal</keyword>
<reference evidence="2 3" key="1">
    <citation type="submission" date="2017-04" db="EMBL/GenBank/DDBJ databases">
        <title>Genome Announcement: Closed genomes of Ralstonia solanacearum strains K60, UW551, and UW700.</title>
        <authorList>
            <person name="Hayes M."/>
            <person name="Macintyre A.M."/>
            <person name="Allen C."/>
        </authorList>
    </citation>
    <scope>NUCLEOTIDE SEQUENCE [LARGE SCALE GENOMIC DNA]</scope>
    <source>
        <strain evidence="2 3">UW25</strain>
    </source>
</reference>
<feature type="signal peptide" evidence="1">
    <location>
        <begin position="1"/>
        <end position="25"/>
    </location>
</feature>
<evidence type="ECO:0000313" key="2">
    <source>
        <dbReference type="EMBL" id="OYQ14679.1"/>
    </source>
</evidence>
<evidence type="ECO:0008006" key="4">
    <source>
        <dbReference type="Google" id="ProtNLM"/>
    </source>
</evidence>
<accession>A0AAP7ZQF0</accession>